<proteinExistence type="predicted"/>
<dbReference type="GO" id="GO:0003676">
    <property type="term" value="F:nucleic acid binding"/>
    <property type="evidence" value="ECO:0007669"/>
    <property type="project" value="InterPro"/>
</dbReference>
<organism evidence="1">
    <name type="scientific">Haemonchus placei</name>
    <name type="common">Barber's pole worm</name>
    <dbReference type="NCBI Taxonomy" id="6290"/>
    <lineage>
        <taxon>Eukaryota</taxon>
        <taxon>Metazoa</taxon>
        <taxon>Ecdysozoa</taxon>
        <taxon>Nematoda</taxon>
        <taxon>Chromadorea</taxon>
        <taxon>Rhabditida</taxon>
        <taxon>Rhabditina</taxon>
        <taxon>Rhabditomorpha</taxon>
        <taxon>Strongyloidea</taxon>
        <taxon>Trichostrongylidae</taxon>
        <taxon>Haemonchus</taxon>
    </lineage>
</organism>
<dbReference type="WBParaSite" id="HPLM_0000500901-mRNA-1">
    <property type="protein sequence ID" value="HPLM_0000500901-mRNA-1"/>
    <property type="gene ID" value="HPLM_0000500901"/>
</dbReference>
<protein>
    <submittedName>
        <fullName evidence="1">DDE_3 domain-containing protein</fullName>
    </submittedName>
</protein>
<dbReference type="Gene3D" id="3.30.420.10">
    <property type="entry name" value="Ribonuclease H-like superfamily/Ribonuclease H"/>
    <property type="match status" value="1"/>
</dbReference>
<reference evidence="1" key="1">
    <citation type="submission" date="2017-02" db="UniProtKB">
        <authorList>
            <consortium name="WormBaseParasite"/>
        </authorList>
    </citation>
    <scope>IDENTIFICATION</scope>
</reference>
<name>A0A0N4W505_HAEPC</name>
<sequence length="102" mass="11491">LFSKDQFKSEVVQDWCGTHFSDLISSDDWPPNSPAPYPLEHSVWSVLKKKACSTKHRSLDVPRATTVEAWENSDEGYLRAAVDASRRKISACIRAKGGHFEI</sequence>
<evidence type="ECO:0000313" key="1">
    <source>
        <dbReference type="WBParaSite" id="HPLM_0000500901-mRNA-1"/>
    </source>
</evidence>
<dbReference type="AlphaFoldDB" id="A0A0N4W505"/>
<dbReference type="InterPro" id="IPR036397">
    <property type="entry name" value="RNaseH_sf"/>
</dbReference>
<dbReference type="OMA" id="AWENSDE"/>
<accession>A0A0N4W505</accession>